<keyword evidence="5" id="KW-0456">Lyase</keyword>
<dbReference type="Gene3D" id="3.30.1490.480">
    <property type="entry name" value="Endolytic murein transglycosylase"/>
    <property type="match status" value="1"/>
</dbReference>
<keyword evidence="1" id="KW-1003">Cell membrane</keyword>
<reference evidence="8" key="1">
    <citation type="submission" date="2020-08" db="EMBL/GenBank/DDBJ databases">
        <title>Genome public.</title>
        <authorList>
            <person name="Liu C."/>
            <person name="Sun Q."/>
        </authorList>
    </citation>
    <scope>NUCLEOTIDE SEQUENCE</scope>
    <source>
        <strain evidence="8">NSJ-68</strain>
    </source>
</reference>
<evidence type="ECO:0000256" key="5">
    <source>
        <dbReference type="ARBA" id="ARBA00023239"/>
    </source>
</evidence>
<evidence type="ECO:0000256" key="4">
    <source>
        <dbReference type="ARBA" id="ARBA00023136"/>
    </source>
</evidence>
<evidence type="ECO:0000313" key="8">
    <source>
        <dbReference type="EMBL" id="MBC5660126.1"/>
    </source>
</evidence>
<dbReference type="PANTHER" id="PTHR30518:SF2">
    <property type="entry name" value="ENDOLYTIC MUREIN TRANSGLYCOSYLASE"/>
    <property type="match status" value="1"/>
</dbReference>
<accession>A0A923LCJ6</accession>
<keyword evidence="3 7" id="KW-1133">Transmembrane helix</keyword>
<comment type="caution">
    <text evidence="8">The sequence shown here is derived from an EMBL/GenBank/DDBJ whole genome shotgun (WGS) entry which is preliminary data.</text>
</comment>
<proteinExistence type="predicted"/>
<evidence type="ECO:0000256" key="3">
    <source>
        <dbReference type="ARBA" id="ARBA00022989"/>
    </source>
</evidence>
<sequence>MNTRKAALTVLSITLKIVIMAVIVLGIFKLGSTAFSYGHSVFQEEALDPMPGRTITVTVEDGSSAKTIAKLMEHKGLVENWKLFYIQAICSKYSKTMKAGTYTLSTAMKPRQLMAVMSGEEVDFDWGQEEES</sequence>
<dbReference type="GO" id="GO:0016829">
    <property type="term" value="F:lyase activity"/>
    <property type="evidence" value="ECO:0007669"/>
    <property type="project" value="UniProtKB-KW"/>
</dbReference>
<feature type="transmembrane region" description="Helical" evidence="7">
    <location>
        <begin position="6"/>
        <end position="28"/>
    </location>
</feature>
<organism evidence="8 9">
    <name type="scientific">Anaerosacchariphilus hominis</name>
    <dbReference type="NCBI Taxonomy" id="2763017"/>
    <lineage>
        <taxon>Bacteria</taxon>
        <taxon>Bacillati</taxon>
        <taxon>Bacillota</taxon>
        <taxon>Clostridia</taxon>
        <taxon>Lachnospirales</taxon>
        <taxon>Lachnospiraceae</taxon>
        <taxon>Anaerosacchariphilus</taxon>
    </lineage>
</organism>
<dbReference type="EMBL" id="JACOOR010000005">
    <property type="protein sequence ID" value="MBC5660126.1"/>
    <property type="molecule type" value="Genomic_DNA"/>
</dbReference>
<keyword evidence="4 7" id="KW-0472">Membrane</keyword>
<protein>
    <submittedName>
        <fullName evidence="8">Endolytic transglycosylase MltG</fullName>
    </submittedName>
</protein>
<keyword evidence="2 7" id="KW-0812">Transmembrane</keyword>
<keyword evidence="6" id="KW-0961">Cell wall biogenesis/degradation</keyword>
<name>A0A923LCJ6_9FIRM</name>
<dbReference type="Proteomes" id="UP000649345">
    <property type="component" value="Unassembled WGS sequence"/>
</dbReference>
<dbReference type="AlphaFoldDB" id="A0A923LCJ6"/>
<evidence type="ECO:0000256" key="2">
    <source>
        <dbReference type="ARBA" id="ARBA00022692"/>
    </source>
</evidence>
<dbReference type="RefSeq" id="WP_186873570.1">
    <property type="nucleotide sequence ID" value="NZ_JACOOR010000005.1"/>
</dbReference>
<evidence type="ECO:0000313" key="9">
    <source>
        <dbReference type="Proteomes" id="UP000649345"/>
    </source>
</evidence>
<gene>
    <name evidence="8" type="ORF">H8S44_10120</name>
</gene>
<keyword evidence="9" id="KW-1185">Reference proteome</keyword>
<evidence type="ECO:0000256" key="7">
    <source>
        <dbReference type="SAM" id="Phobius"/>
    </source>
</evidence>
<dbReference type="Pfam" id="PF02618">
    <property type="entry name" value="YceG"/>
    <property type="match status" value="1"/>
</dbReference>
<dbReference type="GO" id="GO:0071555">
    <property type="term" value="P:cell wall organization"/>
    <property type="evidence" value="ECO:0007669"/>
    <property type="project" value="UniProtKB-KW"/>
</dbReference>
<evidence type="ECO:0000256" key="6">
    <source>
        <dbReference type="ARBA" id="ARBA00023316"/>
    </source>
</evidence>
<dbReference type="PANTHER" id="PTHR30518">
    <property type="entry name" value="ENDOLYTIC MUREIN TRANSGLYCOSYLASE"/>
    <property type="match status" value="1"/>
</dbReference>
<evidence type="ECO:0000256" key="1">
    <source>
        <dbReference type="ARBA" id="ARBA00022475"/>
    </source>
</evidence>
<dbReference type="InterPro" id="IPR003770">
    <property type="entry name" value="MLTG-like"/>
</dbReference>